<dbReference type="EMBL" id="BAAARV010000085">
    <property type="protein sequence ID" value="GAA2379024.1"/>
    <property type="molecule type" value="Genomic_DNA"/>
</dbReference>
<gene>
    <name evidence="1" type="ORF">GCM10010170_085400</name>
</gene>
<evidence type="ECO:0000313" key="1">
    <source>
        <dbReference type="EMBL" id="GAA2379024.1"/>
    </source>
</evidence>
<protein>
    <submittedName>
        <fullName evidence="1">Uncharacterized protein</fullName>
    </submittedName>
</protein>
<dbReference type="Proteomes" id="UP001501444">
    <property type="component" value="Unassembled WGS sequence"/>
</dbReference>
<keyword evidence="2" id="KW-1185">Reference proteome</keyword>
<organism evidence="1 2">
    <name type="scientific">Dactylosporangium salmoneum</name>
    <dbReference type="NCBI Taxonomy" id="53361"/>
    <lineage>
        <taxon>Bacteria</taxon>
        <taxon>Bacillati</taxon>
        <taxon>Actinomycetota</taxon>
        <taxon>Actinomycetes</taxon>
        <taxon>Micromonosporales</taxon>
        <taxon>Micromonosporaceae</taxon>
        <taxon>Dactylosporangium</taxon>
    </lineage>
</organism>
<evidence type="ECO:0000313" key="2">
    <source>
        <dbReference type="Proteomes" id="UP001501444"/>
    </source>
</evidence>
<accession>A0ABN3HFQ6</accession>
<sequence length="135" mass="13996">MNVHFYKPGVRQNGGMDDQRHCRLRVHGDDLDLAGSPAALRALAATLRGAGPEVQIAIRNGAVVQQRAGGPLAISLRGAPTLHLSGGDEDLAAVWAALETVAAETEAGTVADPHRHVGSLVVTGERADPLADLSL</sequence>
<comment type="caution">
    <text evidence="1">The sequence shown here is derived from an EMBL/GenBank/DDBJ whole genome shotgun (WGS) entry which is preliminary data.</text>
</comment>
<proteinExistence type="predicted"/>
<reference evidence="1 2" key="1">
    <citation type="journal article" date="2019" name="Int. J. Syst. Evol. Microbiol.">
        <title>The Global Catalogue of Microorganisms (GCM) 10K type strain sequencing project: providing services to taxonomists for standard genome sequencing and annotation.</title>
        <authorList>
            <consortium name="The Broad Institute Genomics Platform"/>
            <consortium name="The Broad Institute Genome Sequencing Center for Infectious Disease"/>
            <person name="Wu L."/>
            <person name="Ma J."/>
        </authorList>
    </citation>
    <scope>NUCLEOTIDE SEQUENCE [LARGE SCALE GENOMIC DNA]</scope>
    <source>
        <strain evidence="1 2">JCM 3272</strain>
    </source>
</reference>
<name>A0ABN3HFQ6_9ACTN</name>